<sequence length="330" mass="37894">MSSPTLAIIQNQLNRYGNSIATILGDIGNIFIIIIFSQQHRNACSLYLVTAAICNNFYLTFSCIVQYFPFYYLDETVRAFILCKIRYYVPILIAQIAKTMMVFACIDRYMITSNRATFRALSTIKRAKYLIVFSVIFWLLVLSHIAVGSTIINGQCGQFGIYATIYSIFIIIVAGSIPPIVMSVCGYLTYRNMRRLRVRIQPVVNNTNEGNVNIRQRDRDLLIIVINEIFVYVIMISLYPLILLEIIISNNTMSSKSAQYLQIETFIIIIASFLSSVNSAAPFYIYIVSSKSFRRDFIQLIKHSYRKLTRQTQTVSVHRITRTFERNTAV</sequence>
<dbReference type="Gene3D" id="1.20.1070.10">
    <property type="entry name" value="Rhodopsin 7-helix transmembrane proteins"/>
    <property type="match status" value="1"/>
</dbReference>
<evidence type="ECO:0000259" key="8">
    <source>
        <dbReference type="PROSITE" id="PS50262"/>
    </source>
</evidence>
<dbReference type="EMBL" id="CAJNON010000322">
    <property type="protein sequence ID" value="CAF1194649.1"/>
    <property type="molecule type" value="Genomic_DNA"/>
</dbReference>
<evidence type="ECO:0000313" key="10">
    <source>
        <dbReference type="EMBL" id="CAF3716859.1"/>
    </source>
</evidence>
<evidence type="ECO:0000256" key="4">
    <source>
        <dbReference type="ARBA" id="ARBA00022989"/>
    </source>
</evidence>
<dbReference type="Proteomes" id="UP000663891">
    <property type="component" value="Unassembled WGS sequence"/>
</dbReference>
<evidence type="ECO:0000256" key="7">
    <source>
        <dbReference type="SAM" id="Phobius"/>
    </source>
</evidence>
<feature type="transmembrane region" description="Helical" evidence="7">
    <location>
        <begin position="221"/>
        <end position="248"/>
    </location>
</feature>
<evidence type="ECO:0000256" key="5">
    <source>
        <dbReference type="ARBA" id="ARBA00023136"/>
    </source>
</evidence>
<dbReference type="PANTHER" id="PTHR24241">
    <property type="entry name" value="NEUROPEPTIDE RECEPTOR-RELATED G-PROTEIN COUPLED RECEPTOR"/>
    <property type="match status" value="1"/>
</dbReference>
<organism evidence="10 11">
    <name type="scientific">Adineta steineri</name>
    <dbReference type="NCBI Taxonomy" id="433720"/>
    <lineage>
        <taxon>Eukaryota</taxon>
        <taxon>Metazoa</taxon>
        <taxon>Spiralia</taxon>
        <taxon>Gnathifera</taxon>
        <taxon>Rotifera</taxon>
        <taxon>Eurotatoria</taxon>
        <taxon>Bdelloidea</taxon>
        <taxon>Adinetida</taxon>
        <taxon>Adinetidae</taxon>
        <taxon>Adineta</taxon>
    </lineage>
</organism>
<keyword evidence="3 7" id="KW-0812">Transmembrane</keyword>
<comment type="subcellular location">
    <subcellularLocation>
        <location evidence="1">Cell membrane</location>
        <topology evidence="1">Multi-pass membrane protein</topology>
    </subcellularLocation>
</comment>
<gene>
    <name evidence="10" type="ORF">OKA104_LOCUS13584</name>
    <name evidence="9" type="ORF">VCS650_LOCUS25261</name>
</gene>
<evidence type="ECO:0000256" key="6">
    <source>
        <dbReference type="ARBA" id="ARBA00023170"/>
    </source>
</evidence>
<keyword evidence="2" id="KW-1003">Cell membrane</keyword>
<keyword evidence="6" id="KW-0675">Receptor</keyword>
<name>A0A818VW30_9BILA</name>
<feature type="transmembrane region" description="Helical" evidence="7">
    <location>
        <begin position="159"/>
        <end position="190"/>
    </location>
</feature>
<dbReference type="InterPro" id="IPR017452">
    <property type="entry name" value="GPCR_Rhodpsn_7TM"/>
</dbReference>
<keyword evidence="4 7" id="KW-1133">Transmembrane helix</keyword>
<evidence type="ECO:0000256" key="2">
    <source>
        <dbReference type="ARBA" id="ARBA00022475"/>
    </source>
</evidence>
<dbReference type="Proteomes" id="UP000663881">
    <property type="component" value="Unassembled WGS sequence"/>
</dbReference>
<feature type="transmembrane region" description="Helical" evidence="7">
    <location>
        <begin position="20"/>
        <end position="37"/>
    </location>
</feature>
<dbReference type="OrthoDB" id="10302439at2759"/>
<keyword evidence="5 7" id="KW-0472">Membrane</keyword>
<feature type="domain" description="G-protein coupled receptors family 1 profile" evidence="8">
    <location>
        <begin position="25"/>
        <end position="286"/>
    </location>
</feature>
<evidence type="ECO:0000256" key="3">
    <source>
        <dbReference type="ARBA" id="ARBA00022692"/>
    </source>
</evidence>
<reference evidence="10" key="1">
    <citation type="submission" date="2021-02" db="EMBL/GenBank/DDBJ databases">
        <authorList>
            <person name="Nowell W R."/>
        </authorList>
    </citation>
    <scope>NUCLEOTIDE SEQUENCE</scope>
</reference>
<evidence type="ECO:0000313" key="11">
    <source>
        <dbReference type="Proteomes" id="UP000663881"/>
    </source>
</evidence>
<dbReference type="SUPFAM" id="SSF81321">
    <property type="entry name" value="Family A G protein-coupled receptor-like"/>
    <property type="match status" value="1"/>
</dbReference>
<dbReference type="EMBL" id="CAJOAY010000690">
    <property type="protein sequence ID" value="CAF3716859.1"/>
    <property type="molecule type" value="Genomic_DNA"/>
</dbReference>
<accession>A0A818VW30</accession>
<evidence type="ECO:0000313" key="9">
    <source>
        <dbReference type="EMBL" id="CAF1194649.1"/>
    </source>
</evidence>
<dbReference type="PROSITE" id="PS50262">
    <property type="entry name" value="G_PROTEIN_RECEP_F1_2"/>
    <property type="match status" value="1"/>
</dbReference>
<protein>
    <recommendedName>
        <fullName evidence="8">G-protein coupled receptors family 1 profile domain-containing protein</fullName>
    </recommendedName>
</protein>
<dbReference type="GO" id="GO:0004930">
    <property type="term" value="F:G protein-coupled receptor activity"/>
    <property type="evidence" value="ECO:0007669"/>
    <property type="project" value="TreeGrafter"/>
</dbReference>
<feature type="transmembrane region" description="Helical" evidence="7">
    <location>
        <begin position="87"/>
        <end position="106"/>
    </location>
</feature>
<dbReference type="AlphaFoldDB" id="A0A818VW30"/>
<feature type="transmembrane region" description="Helical" evidence="7">
    <location>
        <begin position="127"/>
        <end position="147"/>
    </location>
</feature>
<dbReference type="GO" id="GO:0005886">
    <property type="term" value="C:plasma membrane"/>
    <property type="evidence" value="ECO:0007669"/>
    <property type="project" value="UniProtKB-SubCell"/>
</dbReference>
<proteinExistence type="predicted"/>
<feature type="transmembrane region" description="Helical" evidence="7">
    <location>
        <begin position="44"/>
        <end position="67"/>
    </location>
</feature>
<evidence type="ECO:0000256" key="1">
    <source>
        <dbReference type="ARBA" id="ARBA00004651"/>
    </source>
</evidence>
<feature type="transmembrane region" description="Helical" evidence="7">
    <location>
        <begin position="260"/>
        <end position="287"/>
    </location>
</feature>
<comment type="caution">
    <text evidence="10">The sequence shown here is derived from an EMBL/GenBank/DDBJ whole genome shotgun (WGS) entry which is preliminary data.</text>
</comment>